<evidence type="ECO:0000256" key="5">
    <source>
        <dbReference type="ARBA" id="ARBA00022989"/>
    </source>
</evidence>
<accession>A0A437S4Q7</accession>
<feature type="transmembrane region" description="Helical" evidence="9">
    <location>
        <begin position="476"/>
        <end position="498"/>
    </location>
</feature>
<reference evidence="10 11" key="1">
    <citation type="submission" date="2018-11" db="EMBL/GenBank/DDBJ databases">
        <title>Genome sequencing and assembly of Anaerosphaera sp. nov., GS7-6-2.</title>
        <authorList>
            <person name="Rettenmaier R."/>
            <person name="Liebl W."/>
            <person name="Zverlov V."/>
        </authorList>
    </citation>
    <scope>NUCLEOTIDE SEQUENCE [LARGE SCALE GENOMIC DNA]</scope>
    <source>
        <strain evidence="10 11">GS7-6-2</strain>
    </source>
</reference>
<evidence type="ECO:0000256" key="3">
    <source>
        <dbReference type="ARBA" id="ARBA00022448"/>
    </source>
</evidence>
<feature type="transmembrane region" description="Helical" evidence="9">
    <location>
        <begin position="504"/>
        <end position="524"/>
    </location>
</feature>
<keyword evidence="4 9" id="KW-0812">Transmembrane</keyword>
<keyword evidence="5 9" id="KW-1133">Transmembrane helix</keyword>
<evidence type="ECO:0000256" key="9">
    <source>
        <dbReference type="SAM" id="Phobius"/>
    </source>
</evidence>
<evidence type="ECO:0000256" key="8">
    <source>
        <dbReference type="SAM" id="Coils"/>
    </source>
</evidence>
<dbReference type="OrthoDB" id="9803814at2"/>
<dbReference type="RefSeq" id="WP_127725275.1">
    <property type="nucleotide sequence ID" value="NZ_RLIH01000019.1"/>
</dbReference>
<evidence type="ECO:0000313" key="10">
    <source>
        <dbReference type="EMBL" id="RVU53937.1"/>
    </source>
</evidence>
<dbReference type="GO" id="GO:0051117">
    <property type="term" value="F:ATPase binding"/>
    <property type="evidence" value="ECO:0007669"/>
    <property type="project" value="TreeGrafter"/>
</dbReference>
<dbReference type="GO" id="GO:0007035">
    <property type="term" value="P:vacuolar acidification"/>
    <property type="evidence" value="ECO:0007669"/>
    <property type="project" value="TreeGrafter"/>
</dbReference>
<feature type="transmembrane region" description="Helical" evidence="9">
    <location>
        <begin position="402"/>
        <end position="424"/>
    </location>
</feature>
<evidence type="ECO:0000256" key="1">
    <source>
        <dbReference type="ARBA" id="ARBA00004141"/>
    </source>
</evidence>
<dbReference type="GO" id="GO:0033179">
    <property type="term" value="C:proton-transporting V-type ATPase, V0 domain"/>
    <property type="evidence" value="ECO:0007669"/>
    <property type="project" value="InterPro"/>
</dbReference>
<comment type="caution">
    <text evidence="10">The sequence shown here is derived from an EMBL/GenBank/DDBJ whole genome shotgun (WGS) entry which is preliminary data.</text>
</comment>
<evidence type="ECO:0000313" key="11">
    <source>
        <dbReference type="Proteomes" id="UP000288812"/>
    </source>
</evidence>
<feature type="transmembrane region" description="Helical" evidence="9">
    <location>
        <begin position="554"/>
        <end position="575"/>
    </location>
</feature>
<evidence type="ECO:0000256" key="6">
    <source>
        <dbReference type="ARBA" id="ARBA00023065"/>
    </source>
</evidence>
<organism evidence="10 11">
    <name type="scientific">Anaerosphaera multitolerans</name>
    <dbReference type="NCBI Taxonomy" id="2487351"/>
    <lineage>
        <taxon>Bacteria</taxon>
        <taxon>Bacillati</taxon>
        <taxon>Bacillota</taxon>
        <taxon>Tissierellia</taxon>
        <taxon>Tissierellales</taxon>
        <taxon>Peptoniphilaceae</taxon>
        <taxon>Anaerosphaera</taxon>
    </lineage>
</organism>
<name>A0A437S4Q7_9FIRM</name>
<keyword evidence="3" id="KW-0813">Transport</keyword>
<protein>
    <submittedName>
        <fullName evidence="10">V-type ATP synthase subunit I</fullName>
    </submittedName>
</protein>
<sequence>MAIVKMSKFNLFTFDSDRSHLLKKLQKFNEVHFNDLESGEDDYLTEISVSDLSIELDSEIAKAKWAIDLLKDFVEKKGMVEALKEGNKNLTLKELTTRAQNFDFKLNYEKLFTLVEERNSLEQRILNIESNLSLLKPWENIKVPVSELVNFGNIVIETGTVPNKFEGIFFEEVGELKLSYAEKMSKDKNYIYVVVYYDLSEKEEFLEILKRNGFVNVDIKTEGLVGDKVNSLENEIEEIKNKIDLIEKEIESNKDKLEDFQIYYEYLRNNKLRIESSENFIKTNKIDIIEGYVPTSDKDSLIELLDEVLNENYYIEIEDADRDDPKVPIKLKNNKFVSAFESITSMYAMPKYNEIDPTPLFAPFYFIFAGIMVGDMGYGLLLFLGTLFALKKFNLDKGKRQMLTFLMYLGISTILWGLVFGSFFGDMLELKSLINPSEDYIEMIIMSLTFGGIHIIFALGIKGYMNLRDKKPLDALFDVGFWYMAVIGAVVAVMAFVLKLSPMIFNVSRIIMVLGMVGIVLTGGRAEKSKAAKLGWGIYSLYGITSYFSDFVSYLRLMALALSGSFIAVALNIIVRMLVGKGILGIIAGAFVFIVFQLFNMFLSYLSAYVHSARLTYVEMFNKFYDGGGIPFKSLIVNSKYFNIEGE</sequence>
<feature type="transmembrane region" description="Helical" evidence="9">
    <location>
        <begin position="364"/>
        <end position="390"/>
    </location>
</feature>
<feature type="transmembrane region" description="Helical" evidence="9">
    <location>
        <begin position="582"/>
        <end position="606"/>
    </location>
</feature>
<keyword evidence="7 9" id="KW-0472">Membrane</keyword>
<gene>
    <name evidence="10" type="ORF">EF514_09850</name>
</gene>
<feature type="coiled-coil region" evidence="8">
    <location>
        <begin position="229"/>
        <end position="256"/>
    </location>
</feature>
<dbReference type="EMBL" id="RLIH01000019">
    <property type="protein sequence ID" value="RVU53937.1"/>
    <property type="molecule type" value="Genomic_DNA"/>
</dbReference>
<evidence type="ECO:0000256" key="7">
    <source>
        <dbReference type="ARBA" id="ARBA00023136"/>
    </source>
</evidence>
<dbReference type="Proteomes" id="UP000288812">
    <property type="component" value="Unassembled WGS sequence"/>
</dbReference>
<feature type="transmembrane region" description="Helical" evidence="9">
    <location>
        <begin position="444"/>
        <end position="464"/>
    </location>
</feature>
<keyword evidence="11" id="KW-1185">Reference proteome</keyword>
<dbReference type="PANTHER" id="PTHR11629:SF63">
    <property type="entry name" value="V-TYPE PROTON ATPASE SUBUNIT A"/>
    <property type="match status" value="1"/>
</dbReference>
<proteinExistence type="inferred from homology"/>
<evidence type="ECO:0000256" key="4">
    <source>
        <dbReference type="ARBA" id="ARBA00022692"/>
    </source>
</evidence>
<dbReference type="Pfam" id="PF01496">
    <property type="entry name" value="V_ATPase_I"/>
    <property type="match status" value="2"/>
</dbReference>
<comment type="similarity">
    <text evidence="2">Belongs to the V-ATPase 116 kDa subunit family.</text>
</comment>
<keyword evidence="8" id="KW-0175">Coiled coil</keyword>
<dbReference type="GO" id="GO:0016471">
    <property type="term" value="C:vacuolar proton-transporting V-type ATPase complex"/>
    <property type="evidence" value="ECO:0007669"/>
    <property type="project" value="TreeGrafter"/>
</dbReference>
<evidence type="ECO:0000256" key="2">
    <source>
        <dbReference type="ARBA" id="ARBA00009904"/>
    </source>
</evidence>
<dbReference type="InterPro" id="IPR002490">
    <property type="entry name" value="V-ATPase_116kDa_su"/>
</dbReference>
<dbReference type="GO" id="GO:0046961">
    <property type="term" value="F:proton-transporting ATPase activity, rotational mechanism"/>
    <property type="evidence" value="ECO:0007669"/>
    <property type="project" value="InterPro"/>
</dbReference>
<comment type="subcellular location">
    <subcellularLocation>
        <location evidence="1">Membrane</location>
        <topology evidence="1">Multi-pass membrane protein</topology>
    </subcellularLocation>
</comment>
<dbReference type="AlphaFoldDB" id="A0A437S4Q7"/>
<dbReference type="PANTHER" id="PTHR11629">
    <property type="entry name" value="VACUOLAR PROTON ATPASES"/>
    <property type="match status" value="1"/>
</dbReference>
<keyword evidence="6" id="KW-0406">Ion transport</keyword>